<dbReference type="GeneID" id="16070540"/>
<keyword evidence="4" id="KW-0812">Transmembrane</keyword>
<gene>
    <name evidence="6" type="ORF">PTSG_12900</name>
</gene>
<dbReference type="InterPro" id="IPR000863">
    <property type="entry name" value="Sulfotransferase_dom"/>
</dbReference>
<sequence length="374" mass="41616">MGVDGRGGGGGSGSGGGNGWRLWWKVFAGLLAVAVVVYVMRADTFLASEQPQHLPIPVLRRALGTGLGSQGKLSAPASRGFDVCQDGTNWFSRYSEEDVDTNSLRESRNHRICAGSRPMFTISHPKSGRTWLRCLVANAYACARKNASLSLSETEAWSDKVLSFSHGKPHPFGSTPQQLLNGFGTNNGAKREAGFMLVRDPRDVVVSSFYDRMYRDWEHSLPKHTSLSEYLRIERGSLQTLLMHQNLWSSVTDKPDWLVLRYEDLKRCPEKALDELLNKQLCLDVSPACIARAADWCDFSKLQQRADSASHYGGGKIWRPKGHDPNSRKVRKGKVGGYREELSAEDMEYLESSIQEHLLGGRVFGYNAPPPKKN</sequence>
<keyword evidence="4" id="KW-0472">Membrane</keyword>
<dbReference type="Pfam" id="PF00685">
    <property type="entry name" value="Sulfotransfer_1"/>
    <property type="match status" value="1"/>
</dbReference>
<accession>F2ULC4</accession>
<feature type="domain" description="Sulfotransferase" evidence="5">
    <location>
        <begin position="197"/>
        <end position="358"/>
    </location>
</feature>
<evidence type="ECO:0000259" key="5">
    <source>
        <dbReference type="Pfam" id="PF00685"/>
    </source>
</evidence>
<name>F2ULC4_SALR5</name>
<feature type="region of interest" description="Disordered" evidence="3">
    <location>
        <begin position="313"/>
        <end position="335"/>
    </location>
</feature>
<dbReference type="EMBL" id="GL832980">
    <property type="protein sequence ID" value="EGD77923.1"/>
    <property type="molecule type" value="Genomic_DNA"/>
</dbReference>
<reference evidence="6" key="1">
    <citation type="submission" date="2009-08" db="EMBL/GenBank/DDBJ databases">
        <title>Annotation of Salpingoeca rosetta.</title>
        <authorList>
            <consortium name="The Broad Institute Genome Sequencing Platform"/>
            <person name="Russ C."/>
            <person name="Cuomo C."/>
            <person name="Burger G."/>
            <person name="Gray M.W."/>
            <person name="Holland P.W.H."/>
            <person name="King N."/>
            <person name="Lang F.B.F."/>
            <person name="Roger A.J."/>
            <person name="Ruiz-Trillo I."/>
            <person name="Young S.K."/>
            <person name="Zeng Q."/>
            <person name="Gargeya S."/>
            <person name="Alvarado L."/>
            <person name="Berlin A."/>
            <person name="Chapman S.B."/>
            <person name="Chen Z."/>
            <person name="Freedman E."/>
            <person name="Gellesch M."/>
            <person name="Goldberg J."/>
            <person name="Griggs A."/>
            <person name="Gujja S."/>
            <person name="Heilman E."/>
            <person name="Heiman D."/>
            <person name="Howarth C."/>
            <person name="Mehta T."/>
            <person name="Neiman D."/>
            <person name="Pearson M."/>
            <person name="Roberts A."/>
            <person name="Saif S."/>
            <person name="Shea T."/>
            <person name="Shenoy N."/>
            <person name="Sisk P."/>
            <person name="Stolte C."/>
            <person name="Sykes S."/>
            <person name="White J."/>
            <person name="Yandava C."/>
            <person name="Haas B."/>
            <person name="Nusbaum C."/>
            <person name="Birren B."/>
        </authorList>
    </citation>
    <scope>NUCLEOTIDE SEQUENCE [LARGE SCALE GENOMIC DNA]</scope>
    <source>
        <strain evidence="6">ATCC 50818</strain>
    </source>
</reference>
<dbReference type="GO" id="GO:0008146">
    <property type="term" value="F:sulfotransferase activity"/>
    <property type="evidence" value="ECO:0007669"/>
    <property type="project" value="InterPro"/>
</dbReference>
<keyword evidence="2" id="KW-0808">Transferase</keyword>
<dbReference type="InParanoid" id="F2ULC4"/>
<keyword evidence="4" id="KW-1133">Transmembrane helix</keyword>
<evidence type="ECO:0000313" key="7">
    <source>
        <dbReference type="Proteomes" id="UP000007799"/>
    </source>
</evidence>
<organism evidence="7">
    <name type="scientific">Salpingoeca rosetta (strain ATCC 50818 / BSB-021)</name>
    <dbReference type="NCBI Taxonomy" id="946362"/>
    <lineage>
        <taxon>Eukaryota</taxon>
        <taxon>Choanoflagellata</taxon>
        <taxon>Craspedida</taxon>
        <taxon>Salpingoecidae</taxon>
        <taxon>Salpingoeca</taxon>
    </lineage>
</organism>
<keyword evidence="7" id="KW-1185">Reference proteome</keyword>
<evidence type="ECO:0000256" key="4">
    <source>
        <dbReference type="SAM" id="Phobius"/>
    </source>
</evidence>
<dbReference type="RefSeq" id="XP_004989987.1">
    <property type="nucleotide sequence ID" value="XM_004989930.1"/>
</dbReference>
<evidence type="ECO:0000313" key="6">
    <source>
        <dbReference type="EMBL" id="EGD77923.1"/>
    </source>
</evidence>
<dbReference type="Proteomes" id="UP000007799">
    <property type="component" value="Unassembled WGS sequence"/>
</dbReference>
<comment type="similarity">
    <text evidence="1">Belongs to the sulfotransferase 1 family.</text>
</comment>
<dbReference type="PANTHER" id="PTHR11783">
    <property type="entry name" value="SULFOTRANSFERASE SULT"/>
    <property type="match status" value="1"/>
</dbReference>
<evidence type="ECO:0000256" key="1">
    <source>
        <dbReference type="ARBA" id="ARBA00005771"/>
    </source>
</evidence>
<evidence type="ECO:0000256" key="2">
    <source>
        <dbReference type="ARBA" id="ARBA00022679"/>
    </source>
</evidence>
<feature type="transmembrane region" description="Helical" evidence="4">
    <location>
        <begin position="22"/>
        <end position="40"/>
    </location>
</feature>
<dbReference type="Gene3D" id="3.40.50.300">
    <property type="entry name" value="P-loop containing nucleotide triphosphate hydrolases"/>
    <property type="match status" value="1"/>
</dbReference>
<dbReference type="AlphaFoldDB" id="F2ULC4"/>
<proteinExistence type="inferred from homology"/>
<dbReference type="eggNOG" id="ENOG502SXTR">
    <property type="taxonomic scope" value="Eukaryota"/>
</dbReference>
<dbReference type="OrthoDB" id="205623at2759"/>
<dbReference type="SUPFAM" id="SSF52540">
    <property type="entry name" value="P-loop containing nucleoside triphosphate hydrolases"/>
    <property type="match status" value="1"/>
</dbReference>
<dbReference type="InterPro" id="IPR027417">
    <property type="entry name" value="P-loop_NTPase"/>
</dbReference>
<protein>
    <recommendedName>
        <fullName evidence="5">Sulfotransferase domain-containing protein</fullName>
    </recommendedName>
</protein>
<evidence type="ECO:0000256" key="3">
    <source>
        <dbReference type="SAM" id="MobiDB-lite"/>
    </source>
</evidence>
<dbReference type="KEGG" id="sre:PTSG_12900"/>